<dbReference type="InterPro" id="IPR048868">
    <property type="entry name" value="OGG-like_put"/>
</dbReference>
<evidence type="ECO:0000313" key="2">
    <source>
        <dbReference type="Proteomes" id="UP000095230"/>
    </source>
</evidence>
<reference evidence="1 2" key="1">
    <citation type="submission" date="2016-07" db="EMBL/GenBank/DDBJ databases">
        <title>Whole-genome of two Shewanella species isolated from a digestive organ of sea cucumber Apostichopus japonicus Selenka 1867.</title>
        <authorList>
            <person name="Hong H.-H."/>
            <person name="Choi H."/>
            <person name="Cheon S."/>
            <person name="Oh J.-S."/>
            <person name="Lee H.-G."/>
            <person name="Park C."/>
        </authorList>
    </citation>
    <scope>NUCLEOTIDE SEQUENCE [LARGE SCALE GENOMIC DNA]</scope>
    <source>
        <strain evidence="1 2">CSB03KR</strain>
    </source>
</reference>
<dbReference type="STRING" id="23.BEL05_04980"/>
<evidence type="ECO:0000313" key="1">
    <source>
        <dbReference type="EMBL" id="OEG72333.1"/>
    </source>
</evidence>
<organism evidence="1 2">
    <name type="scientific">Shewanella colwelliana</name>
    <name type="common">Alteromonas colwelliana</name>
    <dbReference type="NCBI Taxonomy" id="23"/>
    <lineage>
        <taxon>Bacteria</taxon>
        <taxon>Pseudomonadati</taxon>
        <taxon>Pseudomonadota</taxon>
        <taxon>Gammaproteobacteria</taxon>
        <taxon>Alteromonadales</taxon>
        <taxon>Shewanellaceae</taxon>
        <taxon>Shewanella</taxon>
    </lineage>
</organism>
<protein>
    <submittedName>
        <fullName evidence="1">Uncharacterized protein</fullName>
    </submittedName>
</protein>
<accession>A0A1E5IQV3</accession>
<gene>
    <name evidence="1" type="ORF">BEL05_04980</name>
</gene>
<dbReference type="AlphaFoldDB" id="A0A1E5IQV3"/>
<comment type="caution">
    <text evidence="1">The sequence shown here is derived from an EMBL/GenBank/DDBJ whole genome shotgun (WGS) entry which is preliminary data.</text>
</comment>
<sequence length="399" mass="44655">MTPSFLNNNLKSIQKTEQPSFKIANNYFNYRHHEVIDDILSDCTDGYIGREQVTAYFKNRHYYKGFFAAMIWGGVSTGGVTGDNLTKLLNVTPERLEAIVLVINRLLAQQAFSQAYNYMEGEGKLNGLGDAYFTKLFFFVAAADTLTIIPPIFDKWTKLAYCALLIDEGNGQLAKQYISRVEGVDVILRTASRSAAFNDFVLRMNRWANACGVEVNQLESYIFGTHRSKDKTSHNPRFYFESFVAAQHAEVFDTQATIRRSKSREKVSHSLINLNKNKTIMSRIVAIYLSPTNKTAYTSTNIELLDISKPYGKDPLTLVKGGLGAQGYRVFSGEGGATVTANHKAMRNDPTLQVVYLNGDDLVSRKSQAEQFTDSESLKAAKKFAQELAKGQGFKQIGR</sequence>
<name>A0A1E5IQV3_SHECO</name>
<dbReference type="Pfam" id="PF21790">
    <property type="entry name" value="OGG"/>
    <property type="match status" value="1"/>
</dbReference>
<dbReference type="EMBL" id="MCBT01000048">
    <property type="protein sequence ID" value="OEG72333.1"/>
    <property type="molecule type" value="Genomic_DNA"/>
</dbReference>
<proteinExistence type="predicted"/>
<dbReference type="Proteomes" id="UP000095230">
    <property type="component" value="Unassembled WGS sequence"/>
</dbReference>
<dbReference type="RefSeq" id="WP_069672144.1">
    <property type="nucleotide sequence ID" value="NZ_MCBT01000048.1"/>
</dbReference>